<dbReference type="InterPro" id="IPR051092">
    <property type="entry name" value="FYVE_RhoGEF_PH"/>
</dbReference>
<reference evidence="13 14" key="1">
    <citation type="journal article" date="2018" name="G3 (Bethesda)">
        <title>A High-Quality Reference Genome for the Invasive Mosquitofish Gambusia affinis Using a Chicago Library.</title>
        <authorList>
            <person name="Hoffberg S.L."/>
            <person name="Troendle N.J."/>
            <person name="Glenn T.C."/>
            <person name="Mahmud O."/>
            <person name="Louha S."/>
            <person name="Chalopin D."/>
            <person name="Bennetzen J.L."/>
            <person name="Mauricio R."/>
        </authorList>
    </citation>
    <scope>NUCLEOTIDE SEQUENCE [LARGE SCALE GENOMIC DNA]</scope>
    <source>
        <strain evidence="13">NE01/NJP1002.9</strain>
        <tissue evidence="13">Muscle</tissue>
    </source>
</reference>
<dbReference type="GO" id="GO:0007010">
    <property type="term" value="P:cytoskeleton organization"/>
    <property type="evidence" value="ECO:0007669"/>
    <property type="project" value="TreeGrafter"/>
</dbReference>
<feature type="region of interest" description="Disordered" evidence="9">
    <location>
        <begin position="1003"/>
        <end position="1023"/>
    </location>
</feature>
<dbReference type="SUPFAM" id="SSF57903">
    <property type="entry name" value="FYVE/PHD zinc finger"/>
    <property type="match status" value="2"/>
</dbReference>
<feature type="compositionally biased region" description="Pro residues" evidence="9">
    <location>
        <begin position="120"/>
        <end position="132"/>
    </location>
</feature>
<evidence type="ECO:0000313" key="14">
    <source>
        <dbReference type="Proteomes" id="UP000250572"/>
    </source>
</evidence>
<dbReference type="Pfam" id="PF00169">
    <property type="entry name" value="PH"/>
    <property type="match status" value="1"/>
</dbReference>
<dbReference type="GO" id="GO:0046847">
    <property type="term" value="P:filopodium assembly"/>
    <property type="evidence" value="ECO:0007669"/>
    <property type="project" value="TreeGrafter"/>
</dbReference>
<dbReference type="SUPFAM" id="SSF50729">
    <property type="entry name" value="PH domain-like"/>
    <property type="match status" value="2"/>
</dbReference>
<dbReference type="PROSITE" id="PS50178">
    <property type="entry name" value="ZF_FYVE"/>
    <property type="match status" value="1"/>
</dbReference>
<dbReference type="SUPFAM" id="SSF48065">
    <property type="entry name" value="DBL homology domain (DH-domain)"/>
    <property type="match status" value="1"/>
</dbReference>
<dbReference type="InterPro" id="IPR000306">
    <property type="entry name" value="Znf_FYVE"/>
</dbReference>
<evidence type="ECO:0000256" key="5">
    <source>
        <dbReference type="ARBA" id="ARBA00022771"/>
    </source>
</evidence>
<dbReference type="CDD" id="cd00160">
    <property type="entry name" value="RhoGEF"/>
    <property type="match status" value="1"/>
</dbReference>
<feature type="compositionally biased region" description="Polar residues" evidence="9">
    <location>
        <begin position="602"/>
        <end position="611"/>
    </location>
</feature>
<dbReference type="InterPro" id="IPR035899">
    <property type="entry name" value="DBL_dom_sf"/>
</dbReference>
<dbReference type="GO" id="GO:0005737">
    <property type="term" value="C:cytoplasm"/>
    <property type="evidence" value="ECO:0007669"/>
    <property type="project" value="TreeGrafter"/>
</dbReference>
<feature type="region of interest" description="Disordered" evidence="9">
    <location>
        <begin position="340"/>
        <end position="376"/>
    </location>
</feature>
<feature type="non-terminal residue" evidence="13">
    <location>
        <position position="1023"/>
    </location>
</feature>
<evidence type="ECO:0000256" key="8">
    <source>
        <dbReference type="PROSITE-ProRule" id="PRU00091"/>
    </source>
</evidence>
<dbReference type="Proteomes" id="UP000250572">
    <property type="component" value="Unassembled WGS sequence"/>
</dbReference>
<evidence type="ECO:0000256" key="1">
    <source>
        <dbReference type="ARBA" id="ARBA00004245"/>
    </source>
</evidence>
<dbReference type="PANTHER" id="PTHR12673">
    <property type="entry name" value="FACIOGENITAL DYSPLASIA PROTEIN"/>
    <property type="match status" value="1"/>
</dbReference>
<dbReference type="Gene3D" id="2.30.29.30">
    <property type="entry name" value="Pleckstrin-homology domain (PH domain)/Phosphotyrosine-binding domain (PTB)"/>
    <property type="match status" value="2"/>
</dbReference>
<accession>A0A315VAN0</accession>
<dbReference type="Gene3D" id="3.30.40.10">
    <property type="entry name" value="Zinc/RING finger domain, C3HC4 (zinc finger)"/>
    <property type="match status" value="1"/>
</dbReference>
<feature type="region of interest" description="Disordered" evidence="9">
    <location>
        <begin position="594"/>
        <end position="619"/>
    </location>
</feature>
<dbReference type="SMART" id="SM00233">
    <property type="entry name" value="PH"/>
    <property type="match status" value="1"/>
</dbReference>
<evidence type="ECO:0000256" key="6">
    <source>
        <dbReference type="ARBA" id="ARBA00022833"/>
    </source>
</evidence>
<dbReference type="InterPro" id="IPR011993">
    <property type="entry name" value="PH-like_dom_sf"/>
</dbReference>
<dbReference type="SMART" id="SM00325">
    <property type="entry name" value="RhoGEF"/>
    <property type="match status" value="1"/>
</dbReference>
<dbReference type="PROSITE" id="PS50003">
    <property type="entry name" value="PH_DOMAIN"/>
    <property type="match status" value="1"/>
</dbReference>
<evidence type="ECO:0000259" key="11">
    <source>
        <dbReference type="PROSITE" id="PS50010"/>
    </source>
</evidence>
<feature type="region of interest" description="Disordered" evidence="9">
    <location>
        <begin position="250"/>
        <end position="316"/>
    </location>
</feature>
<keyword evidence="7" id="KW-0206">Cytoskeleton</keyword>
<dbReference type="Gene3D" id="1.20.900.10">
    <property type="entry name" value="Dbl homology (DH) domain"/>
    <property type="match status" value="1"/>
</dbReference>
<keyword evidence="14" id="KW-1185">Reference proteome</keyword>
<feature type="compositionally biased region" description="Low complexity" evidence="9">
    <location>
        <begin position="36"/>
        <end position="50"/>
    </location>
</feature>
<evidence type="ECO:0000259" key="12">
    <source>
        <dbReference type="PROSITE" id="PS50178"/>
    </source>
</evidence>
<keyword evidence="6" id="KW-0862">Zinc</keyword>
<dbReference type="AlphaFoldDB" id="A0A315VAN0"/>
<dbReference type="GO" id="GO:0008270">
    <property type="term" value="F:zinc ion binding"/>
    <property type="evidence" value="ECO:0007669"/>
    <property type="project" value="UniProtKB-KW"/>
</dbReference>
<evidence type="ECO:0000259" key="10">
    <source>
        <dbReference type="PROSITE" id="PS50003"/>
    </source>
</evidence>
<feature type="region of interest" description="Disordered" evidence="9">
    <location>
        <begin position="173"/>
        <end position="237"/>
    </location>
</feature>
<dbReference type="InterPro" id="IPR013083">
    <property type="entry name" value="Znf_RING/FYVE/PHD"/>
</dbReference>
<dbReference type="PANTHER" id="PTHR12673:SF79">
    <property type="entry name" value="FYVE, RHOGEF AND PH DOMAIN-CONTAINING PROTEIN 1"/>
    <property type="match status" value="1"/>
</dbReference>
<feature type="domain" description="FYVE-type" evidence="12">
    <location>
        <begin position="811"/>
        <end position="899"/>
    </location>
</feature>
<feature type="compositionally biased region" description="Polar residues" evidence="9">
    <location>
        <begin position="140"/>
        <end position="150"/>
    </location>
</feature>
<organism evidence="13 14">
    <name type="scientific">Gambusia affinis</name>
    <name type="common">Western mosquitofish</name>
    <name type="synonym">Heterandria affinis</name>
    <dbReference type="NCBI Taxonomy" id="33528"/>
    <lineage>
        <taxon>Eukaryota</taxon>
        <taxon>Metazoa</taxon>
        <taxon>Chordata</taxon>
        <taxon>Craniata</taxon>
        <taxon>Vertebrata</taxon>
        <taxon>Euteleostomi</taxon>
        <taxon>Actinopterygii</taxon>
        <taxon>Neopterygii</taxon>
        <taxon>Teleostei</taxon>
        <taxon>Neoteleostei</taxon>
        <taxon>Acanthomorphata</taxon>
        <taxon>Ovalentaria</taxon>
        <taxon>Atherinomorphae</taxon>
        <taxon>Cyprinodontiformes</taxon>
        <taxon>Poeciliidae</taxon>
        <taxon>Poeciliinae</taxon>
        <taxon>Gambusia</taxon>
    </lineage>
</organism>
<name>A0A315VAN0_GAMAF</name>
<keyword evidence="5 8" id="KW-0863">Zinc-finger</keyword>
<gene>
    <name evidence="13" type="ORF">CCH79_00019919</name>
</gene>
<sequence>MEQIHQQGAGPASSTSPTLLAKSLSVEPSCSPCGHQGALDADAPQQPDSDPGSEEGAEPAESGGSVNDTGPPELPVTTVTAPNRTRPPLPGPKPQVPPKPPHLQQQAGAVRPRPRVPEKSLPPPPPCRPLPADPRGGWTPPSQADGTASPTCVLSLIEKFEREQIIVVPDITGGALCPRPLDPPSPRSSSPPSSVSPAPPQAGGAEPPSDLTEQDDVTQGAELCDEDEDDEEEDEELAAACRDDVRHKRLSMESGYSASEKLLEDEVVTVETEEQQPPQPPDQSELPSERLSLPSSQTDGKLANRDSGIDSISSPSHSEELCFAGVDDVGVAYPCSPALMPRLSSSSSTPGEGEEPRGGARRRDFSEEGDSDLEEEAELTLVLAPPKPDRQESVELSVHQRVFNIANELLLTETAYVSKLHLLDQVSTAANSRPEGSTPSEEAPPKGFDWLPVLQVFCARLLEEARCRSSFPCDVVQGIFSNICSIYCFHQQFLLPALQKRMEEWDSNSRIGDILQKLAPFLKMYGEYVKNFDRAMELVNIWMERSAPFKTIIQEIQREERCGNLTLQHHMLEPVQRIPRYELLLKDYLNRLPEDAPDHQDAQSTTPNTQRNHSRKPNTPDVLEQSLELIATAAEHSNAAISKMERMRKLLKVYELLGGEEDIVNPTNELIKEGHILKLSNKNGTTQDRYLILFNDRLLYCVPKLRLIGQKYSVRARIDVDGMELKETSSVTVPSRTFLVSGKQRSLELQARTEEEKKDWIQAIQATIQRHEQTMESFRHLTCSLRDDESTPPHSPSCVELGKRAPTPIREKEVTLCMKCQEPFNSITKRRHHCKACGHVRPRPPPPPPPPGSVSASFSHRLSSVFQVVCGKCSEFRARLSYDNNRTNRVCVDCYVTLVGASPSPGAISSSSQRRRSILEKQASLAAENSVICSFLHHMEKGAGRGWQKAWFVIPENEPLVLYIYGAPQVRRHHLGPYRRLRVLQSAQTWTTLIQPVEKNLPAANRKGRDGPLHGNGTIKMGP</sequence>
<feature type="compositionally biased region" description="Polar residues" evidence="9">
    <location>
        <begin position="1"/>
        <end position="18"/>
    </location>
</feature>
<evidence type="ECO:0000256" key="2">
    <source>
        <dbReference type="ARBA" id="ARBA00022490"/>
    </source>
</evidence>
<dbReference type="EMBL" id="NHOQ01002031">
    <property type="protein sequence ID" value="PWA19983.1"/>
    <property type="molecule type" value="Genomic_DNA"/>
</dbReference>
<feature type="compositionally biased region" description="Acidic residues" evidence="9">
    <location>
        <begin position="263"/>
        <end position="274"/>
    </location>
</feature>
<evidence type="ECO:0008006" key="15">
    <source>
        <dbReference type="Google" id="ProtNLM"/>
    </source>
</evidence>
<evidence type="ECO:0000256" key="3">
    <source>
        <dbReference type="ARBA" id="ARBA00022658"/>
    </source>
</evidence>
<feature type="compositionally biased region" description="Low complexity" evidence="9">
    <location>
        <begin position="282"/>
        <end position="296"/>
    </location>
</feature>
<feature type="compositionally biased region" description="Basic and acidic residues" evidence="9">
    <location>
        <begin position="354"/>
        <end position="366"/>
    </location>
</feature>
<feature type="domain" description="DH" evidence="11">
    <location>
        <begin position="401"/>
        <end position="640"/>
    </location>
</feature>
<dbReference type="InterPro" id="IPR017455">
    <property type="entry name" value="Znf_FYVE-rel"/>
</dbReference>
<keyword evidence="3" id="KW-0344">Guanine-nucleotide releasing factor</keyword>
<evidence type="ECO:0000256" key="9">
    <source>
        <dbReference type="SAM" id="MobiDB-lite"/>
    </source>
</evidence>
<protein>
    <recommendedName>
        <fullName evidence="15">FYVE, RhoGEF and PH domain-containing protein 1</fullName>
    </recommendedName>
</protein>
<dbReference type="SMART" id="SM00064">
    <property type="entry name" value="FYVE"/>
    <property type="match status" value="1"/>
</dbReference>
<feature type="compositionally biased region" description="Acidic residues" evidence="9">
    <location>
        <begin position="223"/>
        <end position="237"/>
    </location>
</feature>
<dbReference type="InterPro" id="IPR001849">
    <property type="entry name" value="PH_domain"/>
</dbReference>
<feature type="domain" description="PH" evidence="10">
    <location>
        <begin position="669"/>
        <end position="769"/>
    </location>
</feature>
<feature type="region of interest" description="Disordered" evidence="9">
    <location>
        <begin position="1"/>
        <end position="150"/>
    </location>
</feature>
<evidence type="ECO:0000313" key="13">
    <source>
        <dbReference type="EMBL" id="PWA19983.1"/>
    </source>
</evidence>
<dbReference type="Pfam" id="PF01363">
    <property type="entry name" value="FYVE"/>
    <property type="match status" value="1"/>
</dbReference>
<keyword evidence="2" id="KW-0963">Cytoplasm</keyword>
<dbReference type="GO" id="GO:0005085">
    <property type="term" value="F:guanyl-nucleotide exchange factor activity"/>
    <property type="evidence" value="ECO:0007669"/>
    <property type="project" value="UniProtKB-KW"/>
</dbReference>
<dbReference type="InterPro" id="IPR000219">
    <property type="entry name" value="DH_dom"/>
</dbReference>
<comment type="subcellular location">
    <subcellularLocation>
        <location evidence="1">Cytoplasm</location>
        <location evidence="1">Cytoskeleton</location>
    </subcellularLocation>
</comment>
<dbReference type="Pfam" id="PF00621">
    <property type="entry name" value="RhoGEF"/>
    <property type="match status" value="1"/>
</dbReference>
<dbReference type="InterPro" id="IPR013087">
    <property type="entry name" value="Znf_C2H2_type"/>
</dbReference>
<keyword evidence="4" id="KW-0479">Metal-binding</keyword>
<dbReference type="PROSITE" id="PS00028">
    <property type="entry name" value="ZINC_FINGER_C2H2_1"/>
    <property type="match status" value="1"/>
</dbReference>
<dbReference type="GO" id="GO:0005856">
    <property type="term" value="C:cytoskeleton"/>
    <property type="evidence" value="ECO:0007669"/>
    <property type="project" value="UniProtKB-SubCell"/>
</dbReference>
<feature type="compositionally biased region" description="Low complexity" evidence="9">
    <location>
        <begin position="341"/>
        <end position="351"/>
    </location>
</feature>
<dbReference type="InterPro" id="IPR011011">
    <property type="entry name" value="Znf_FYVE_PHD"/>
</dbReference>
<feature type="compositionally biased region" description="Pro residues" evidence="9">
    <location>
        <begin position="85"/>
        <end position="101"/>
    </location>
</feature>
<dbReference type="PROSITE" id="PS50010">
    <property type="entry name" value="DH_2"/>
    <property type="match status" value="1"/>
</dbReference>
<evidence type="ECO:0000256" key="4">
    <source>
        <dbReference type="ARBA" id="ARBA00022723"/>
    </source>
</evidence>
<evidence type="ECO:0000256" key="7">
    <source>
        <dbReference type="ARBA" id="ARBA00023212"/>
    </source>
</evidence>
<proteinExistence type="predicted"/>
<comment type="caution">
    <text evidence="13">The sequence shown here is derived from an EMBL/GenBank/DDBJ whole genome shotgun (WGS) entry which is preliminary data.</text>
</comment>
<feature type="compositionally biased region" description="Low complexity" evidence="9">
    <location>
        <begin position="187"/>
        <end position="208"/>
    </location>
</feature>
<feature type="compositionally biased region" description="Acidic residues" evidence="9">
    <location>
        <begin position="367"/>
        <end position="376"/>
    </location>
</feature>